<dbReference type="Pfam" id="PF13531">
    <property type="entry name" value="SBP_bac_11"/>
    <property type="match status" value="1"/>
</dbReference>
<keyword evidence="3 6" id="KW-0479">Metal-binding</keyword>
<dbReference type="GO" id="GO:0015689">
    <property type="term" value="P:molybdate ion transport"/>
    <property type="evidence" value="ECO:0007669"/>
    <property type="project" value="InterPro"/>
</dbReference>
<dbReference type="GO" id="GO:0046872">
    <property type="term" value="F:metal ion binding"/>
    <property type="evidence" value="ECO:0007669"/>
    <property type="project" value="UniProtKB-KW"/>
</dbReference>
<evidence type="ECO:0000313" key="8">
    <source>
        <dbReference type="EMBL" id="KUL23009.1"/>
    </source>
</evidence>
<dbReference type="FunFam" id="3.40.190.10:FF:000035">
    <property type="entry name" value="Molybdate ABC transporter substrate-binding protein"/>
    <property type="match status" value="1"/>
</dbReference>
<evidence type="ECO:0000256" key="1">
    <source>
        <dbReference type="ARBA" id="ARBA00009175"/>
    </source>
</evidence>
<evidence type="ECO:0000256" key="3">
    <source>
        <dbReference type="ARBA" id="ARBA00022723"/>
    </source>
</evidence>
<evidence type="ECO:0000313" key="9">
    <source>
        <dbReference type="Proteomes" id="UP000053937"/>
    </source>
</evidence>
<dbReference type="Gene3D" id="3.40.190.10">
    <property type="entry name" value="Periplasmic binding protein-like II"/>
    <property type="match status" value="2"/>
</dbReference>
<protein>
    <submittedName>
        <fullName evidence="8">Molybdenum ABC transporter substrate-binding protein</fullName>
    </submittedName>
</protein>
<proteinExistence type="inferred from homology"/>
<keyword evidence="9" id="KW-1185">Reference proteome</keyword>
<feature type="binding site" evidence="6">
    <location>
        <position position="167"/>
    </location>
    <ligand>
        <name>molybdate</name>
        <dbReference type="ChEBI" id="CHEBI:36264"/>
    </ligand>
</feature>
<keyword evidence="4 7" id="KW-0732">Signal</keyword>
<dbReference type="OrthoDB" id="9785015at2"/>
<organism evidence="8 9">
    <name type="scientific">Chlorobium limicola</name>
    <dbReference type="NCBI Taxonomy" id="1092"/>
    <lineage>
        <taxon>Bacteria</taxon>
        <taxon>Pseudomonadati</taxon>
        <taxon>Chlorobiota</taxon>
        <taxon>Chlorobiia</taxon>
        <taxon>Chlorobiales</taxon>
        <taxon>Chlorobiaceae</taxon>
        <taxon>Chlorobium/Pelodictyon group</taxon>
        <taxon>Chlorobium</taxon>
    </lineage>
</organism>
<comment type="similarity">
    <text evidence="1">Belongs to the bacterial solute-binding protein ModA family.</text>
</comment>
<dbReference type="RefSeq" id="WP_059139280.1">
    <property type="nucleotide sequence ID" value="NZ_LMBR01000187.1"/>
</dbReference>
<dbReference type="Proteomes" id="UP000053937">
    <property type="component" value="Unassembled WGS sequence"/>
</dbReference>
<dbReference type="EMBL" id="LMBR01000187">
    <property type="protein sequence ID" value="KUL23009.1"/>
    <property type="molecule type" value="Genomic_DNA"/>
</dbReference>
<keyword evidence="2 6" id="KW-0500">Molybdenum</keyword>
<evidence type="ECO:0000256" key="6">
    <source>
        <dbReference type="PIRSR" id="PIRSR004846-1"/>
    </source>
</evidence>
<dbReference type="GO" id="GO:1901359">
    <property type="term" value="F:tungstate binding"/>
    <property type="evidence" value="ECO:0007669"/>
    <property type="project" value="UniProtKB-ARBA"/>
</dbReference>
<comment type="caution">
    <text evidence="8">The sequence shown here is derived from an EMBL/GenBank/DDBJ whole genome shotgun (WGS) entry which is preliminary data.</text>
</comment>
<dbReference type="PANTHER" id="PTHR30632:SF0">
    <property type="entry name" value="SULFATE-BINDING PROTEIN"/>
    <property type="match status" value="1"/>
</dbReference>
<dbReference type="SUPFAM" id="SSF53850">
    <property type="entry name" value="Periplasmic binding protein-like II"/>
    <property type="match status" value="1"/>
</dbReference>
<feature type="chain" id="PRO_5007097547" evidence="7">
    <location>
        <begin position="25"/>
        <end position="248"/>
    </location>
</feature>
<feature type="binding site" evidence="6">
    <location>
        <position position="62"/>
    </location>
    <ligand>
        <name>molybdate</name>
        <dbReference type="ChEBI" id="CHEBI:36264"/>
    </ligand>
</feature>
<comment type="subunit">
    <text evidence="5">The complex is composed of two ATP-binding proteins (ModC), two transmembrane proteins (ModB) and a solute-binding protein (ModA).</text>
</comment>
<dbReference type="NCBIfam" id="TIGR01256">
    <property type="entry name" value="modA"/>
    <property type="match status" value="1"/>
</dbReference>
<dbReference type="InterPro" id="IPR005950">
    <property type="entry name" value="ModA"/>
</dbReference>
<dbReference type="InterPro" id="IPR050682">
    <property type="entry name" value="ModA/WtpA"/>
</dbReference>
<evidence type="ECO:0000256" key="7">
    <source>
        <dbReference type="SAM" id="SignalP"/>
    </source>
</evidence>
<name>A0A101JA51_CHLLI</name>
<reference evidence="8 9" key="1">
    <citation type="submission" date="2015-10" db="EMBL/GenBank/DDBJ databases">
        <title>Draft Genome Sequence of Chlorobium limicola strain Frasassi Growing under Artificial Lighting in the Frasassi Cave System.</title>
        <authorList>
            <person name="Mansor M."/>
            <person name="Macalady J."/>
        </authorList>
    </citation>
    <scope>NUCLEOTIDE SEQUENCE [LARGE SCALE GENOMIC DNA]</scope>
    <source>
        <strain evidence="8 9">Frasassi</strain>
    </source>
</reference>
<dbReference type="AlphaFoldDB" id="A0A101JA51"/>
<feature type="binding site" evidence="6">
    <location>
        <position position="34"/>
    </location>
    <ligand>
        <name>molybdate</name>
        <dbReference type="ChEBI" id="CHEBI:36264"/>
    </ligand>
</feature>
<gene>
    <name evidence="8" type="ORF">ASB62_07410</name>
</gene>
<evidence type="ECO:0000256" key="5">
    <source>
        <dbReference type="ARBA" id="ARBA00062515"/>
    </source>
</evidence>
<feature type="signal peptide" evidence="7">
    <location>
        <begin position="1"/>
        <end position="24"/>
    </location>
</feature>
<dbReference type="GO" id="GO:0030973">
    <property type="term" value="F:molybdate ion binding"/>
    <property type="evidence" value="ECO:0007669"/>
    <property type="project" value="UniProtKB-ARBA"/>
</dbReference>
<evidence type="ECO:0000256" key="4">
    <source>
        <dbReference type="ARBA" id="ARBA00022729"/>
    </source>
</evidence>
<evidence type="ECO:0000256" key="2">
    <source>
        <dbReference type="ARBA" id="ARBA00022505"/>
    </source>
</evidence>
<dbReference type="CDD" id="cd00993">
    <property type="entry name" value="PBP2_ModA_like"/>
    <property type="match status" value="1"/>
</dbReference>
<feature type="binding site" evidence="6">
    <location>
        <position position="185"/>
    </location>
    <ligand>
        <name>molybdate</name>
        <dbReference type="ChEBI" id="CHEBI:36264"/>
    </ligand>
</feature>
<dbReference type="PIRSF" id="PIRSF004846">
    <property type="entry name" value="ModA"/>
    <property type="match status" value="1"/>
</dbReference>
<accession>A0A101JA51</accession>
<feature type="binding site" evidence="6">
    <location>
        <position position="140"/>
    </location>
    <ligand>
        <name>molybdate</name>
        <dbReference type="ChEBI" id="CHEBI:36264"/>
    </ligand>
</feature>
<dbReference type="PANTHER" id="PTHR30632">
    <property type="entry name" value="MOLYBDATE-BINDING PERIPLASMIC PROTEIN"/>
    <property type="match status" value="1"/>
</dbReference>
<sequence length="248" mass="26669">MLQPIRRSAILLMLLLLGAIPAMAGEVNLSVAASLKEVINELTAKYEKTHPGSVFVKNYGASGALAGQIENGAPADLFISANTKWMDHLKGKKLVEETSIGTFAKNTLVFTGSTGKKVTGMKDLAKLDKIGIGSPKSVPAGEYAQTAIKNAGMEQQLQGKLVMAKDVRECLMYAELGEVDGSFVYRTDALQGNKTKLLFTVPQKLYPEVVYPIALTASAAKNSDAKGFFTYLKGREAKSVLKKYGFVL</sequence>